<reference evidence="2 3" key="1">
    <citation type="submission" date="2017-05" db="EMBL/GenBank/DDBJ databases">
        <authorList>
            <person name="Varghese N."/>
            <person name="Submissions S."/>
        </authorList>
    </citation>
    <scope>NUCLEOTIDE SEQUENCE [LARGE SCALE GENOMIC DNA]</scope>
    <source>
        <strain evidence="2 3">DSM 21985</strain>
    </source>
</reference>
<dbReference type="AlphaFoldDB" id="A0A521FAU2"/>
<keyword evidence="3" id="KW-1185">Reference proteome</keyword>
<evidence type="ECO:0000313" key="3">
    <source>
        <dbReference type="Proteomes" id="UP000317557"/>
    </source>
</evidence>
<dbReference type="EMBL" id="FXTP01000016">
    <property type="protein sequence ID" value="SMO93273.1"/>
    <property type="molecule type" value="Genomic_DNA"/>
</dbReference>
<sequence>MLGTAIVVVLLDSDPWMEMQLPWLTPNIYSFILLIFANAFWVMHFSFTNMRLMNIEENRKLLGFGFPLHRLTRYLMLIGFCHPVNIIYNFSWLVFLLIQVEYIYQVPVAMVAVMLNYTLIYSIKHRFIQVVEKRFMIVVVGFFFLVFGLFQLVSLATSNATQIFAEFLPRVETINAVLSWLPGGMLIQTVTESYGWLYAGVFFVFGVMLTGLLVVDHFNNTKKGLLNPGLKKAEEESSTLWPVLKRVMGRNAGKYYFYVMKHPYNRLQVLTLTIIPIVYVPLLLNVDYEVAQTILIPTILAGIPVALLAMGMANMYGYENRELLLHLQLPVSLEKQLKERFLGVIILPLLVFYVITAVEIWLIPEIGSPLHIFIANTFFFLMFMLLFVWSSYFQYQRATYSSFSYKHPIIPQKVTFAISFLIFSMGYLVFVPLNDLEWYRLTIMSTVIVVMAVYLWQHMYVLVSLFKNRVQMRLWNEL</sequence>
<accession>A0A521FAU2</accession>
<feature type="transmembrane region" description="Helical" evidence="1">
    <location>
        <begin position="74"/>
        <end position="98"/>
    </location>
</feature>
<evidence type="ECO:0000256" key="1">
    <source>
        <dbReference type="SAM" id="Phobius"/>
    </source>
</evidence>
<feature type="transmembrane region" description="Helical" evidence="1">
    <location>
        <begin position="104"/>
        <end position="123"/>
    </location>
</feature>
<gene>
    <name evidence="2" type="ORF">SAMN06265219_11662</name>
</gene>
<proteinExistence type="predicted"/>
<feature type="transmembrane region" description="Helical" evidence="1">
    <location>
        <begin position="135"/>
        <end position="156"/>
    </location>
</feature>
<feature type="transmembrane region" description="Helical" evidence="1">
    <location>
        <begin position="267"/>
        <end position="284"/>
    </location>
</feature>
<dbReference type="Proteomes" id="UP000317557">
    <property type="component" value="Unassembled WGS sequence"/>
</dbReference>
<organism evidence="2 3">
    <name type="scientific">Gracilimonas mengyeensis</name>
    <dbReference type="NCBI Taxonomy" id="1302730"/>
    <lineage>
        <taxon>Bacteria</taxon>
        <taxon>Pseudomonadati</taxon>
        <taxon>Balneolota</taxon>
        <taxon>Balneolia</taxon>
        <taxon>Balneolales</taxon>
        <taxon>Balneolaceae</taxon>
        <taxon>Gracilimonas</taxon>
    </lineage>
</organism>
<name>A0A521FAU2_9BACT</name>
<keyword evidence="1" id="KW-1133">Transmembrane helix</keyword>
<feature type="transmembrane region" description="Helical" evidence="1">
    <location>
        <begin position="290"/>
        <end position="313"/>
    </location>
</feature>
<protein>
    <recommendedName>
        <fullName evidence="4">ABC-2 type transport system permease protein</fullName>
    </recommendedName>
</protein>
<keyword evidence="1" id="KW-0472">Membrane</keyword>
<feature type="transmembrane region" description="Helical" evidence="1">
    <location>
        <begin position="195"/>
        <end position="215"/>
    </location>
</feature>
<evidence type="ECO:0008006" key="4">
    <source>
        <dbReference type="Google" id="ProtNLM"/>
    </source>
</evidence>
<feature type="transmembrane region" description="Helical" evidence="1">
    <location>
        <begin position="414"/>
        <end position="433"/>
    </location>
</feature>
<feature type="transmembrane region" description="Helical" evidence="1">
    <location>
        <begin position="28"/>
        <end position="53"/>
    </location>
</feature>
<feature type="transmembrane region" description="Helical" evidence="1">
    <location>
        <begin position="341"/>
        <end position="364"/>
    </location>
</feature>
<keyword evidence="1" id="KW-0812">Transmembrane</keyword>
<evidence type="ECO:0000313" key="2">
    <source>
        <dbReference type="EMBL" id="SMO93273.1"/>
    </source>
</evidence>
<feature type="transmembrane region" description="Helical" evidence="1">
    <location>
        <begin position="439"/>
        <end position="463"/>
    </location>
</feature>
<feature type="transmembrane region" description="Helical" evidence="1">
    <location>
        <begin position="370"/>
        <end position="393"/>
    </location>
</feature>